<keyword evidence="1" id="KW-0812">Transmembrane</keyword>
<name>A0A2S8GUL2_9BACT</name>
<evidence type="ECO:0000313" key="2">
    <source>
        <dbReference type="EMBL" id="PQO47744.1"/>
    </source>
</evidence>
<feature type="transmembrane region" description="Helical" evidence="1">
    <location>
        <begin position="69"/>
        <end position="91"/>
    </location>
</feature>
<protein>
    <recommendedName>
        <fullName evidence="4">YrhK domain-containing protein</fullName>
    </recommendedName>
</protein>
<feature type="transmembrane region" description="Helical" evidence="1">
    <location>
        <begin position="190"/>
        <end position="211"/>
    </location>
</feature>
<proteinExistence type="predicted"/>
<accession>A0A2S8GUL2</accession>
<comment type="caution">
    <text evidence="2">The sequence shown here is derived from an EMBL/GenBank/DDBJ whole genome shotgun (WGS) entry which is preliminary data.</text>
</comment>
<dbReference type="RefSeq" id="WP_105334005.1">
    <property type="nucleotide sequence ID" value="NZ_PUHZ01000004.1"/>
</dbReference>
<dbReference type="OrthoDB" id="244933at2"/>
<dbReference type="AlphaFoldDB" id="A0A2S8GUL2"/>
<feature type="transmembrane region" description="Helical" evidence="1">
    <location>
        <begin position="111"/>
        <end position="132"/>
    </location>
</feature>
<evidence type="ECO:0000256" key="1">
    <source>
        <dbReference type="SAM" id="Phobius"/>
    </source>
</evidence>
<evidence type="ECO:0008006" key="4">
    <source>
        <dbReference type="Google" id="ProtNLM"/>
    </source>
</evidence>
<reference evidence="2 3" key="1">
    <citation type="submission" date="2018-02" db="EMBL/GenBank/DDBJ databases">
        <title>Comparative genomes isolates from brazilian mangrove.</title>
        <authorList>
            <person name="Araujo J.E."/>
            <person name="Taketani R.G."/>
            <person name="Silva M.C.P."/>
            <person name="Loureco M.V."/>
            <person name="Andreote F.D."/>
        </authorList>
    </citation>
    <scope>NUCLEOTIDE SEQUENCE [LARGE SCALE GENOMIC DNA]</scope>
    <source>
        <strain evidence="2 3">Nap-Phe MGV</strain>
    </source>
</reference>
<keyword evidence="1" id="KW-1133">Transmembrane helix</keyword>
<feature type="transmembrane region" description="Helical" evidence="1">
    <location>
        <begin position="223"/>
        <end position="247"/>
    </location>
</feature>
<feature type="transmembrane region" description="Helical" evidence="1">
    <location>
        <begin position="153"/>
        <end position="170"/>
    </location>
</feature>
<sequence length="301" mass="33130">MNRTDAAEQIEEQGAWPFVTLRIWRRLGERLQQQWHARHHRKRLPPPETLLVVRLPLLLSRGLWLPSKLNWWIGVIFAIGATLFAAASTWTLWPELAAALSLSPATVNATYFAGSIPFTTAAYLQLFQAANAGEFGQGKPLRTKLFAWRPHDAGWLSCLLQFIGTILFNFNTFDGLLPGLTWLKQDLLVWIPNFVGSVLFLASGYLAFIEFCHAYWAWKPENLSWWIVAINLAGCVGFMISAIAAFVPSGGASSAATTIATAFTLQGAICFFLGAVLMLPETAEADGDELPASQSAFDAAS</sequence>
<gene>
    <name evidence="2" type="ORF">C5Y93_02855</name>
</gene>
<feature type="transmembrane region" description="Helical" evidence="1">
    <location>
        <begin position="259"/>
        <end position="279"/>
    </location>
</feature>
<evidence type="ECO:0000313" key="3">
    <source>
        <dbReference type="Proteomes" id="UP000237819"/>
    </source>
</evidence>
<organism evidence="2 3">
    <name type="scientific">Blastopirellula marina</name>
    <dbReference type="NCBI Taxonomy" id="124"/>
    <lineage>
        <taxon>Bacteria</taxon>
        <taxon>Pseudomonadati</taxon>
        <taxon>Planctomycetota</taxon>
        <taxon>Planctomycetia</taxon>
        <taxon>Pirellulales</taxon>
        <taxon>Pirellulaceae</taxon>
        <taxon>Blastopirellula</taxon>
    </lineage>
</organism>
<dbReference type="EMBL" id="PUHZ01000004">
    <property type="protein sequence ID" value="PQO47744.1"/>
    <property type="molecule type" value="Genomic_DNA"/>
</dbReference>
<keyword evidence="1" id="KW-0472">Membrane</keyword>
<dbReference type="Proteomes" id="UP000237819">
    <property type="component" value="Unassembled WGS sequence"/>
</dbReference>